<sequence>MCCTFVCHETKNGEGQVCDGKEVIVESIGMQQRLNELEELLNKFLLAADSICEAFSSQILYTSSEEIKCALWRIDELQLNSTDSINEYSVRVLNNRVAVAFPCNVGPTASYEVLQLMFTLMLFKIERHFFLQGVLTVIYILQSDINTTNLPRPDGALEGLEVNILEKHENLKEKTSDIKMNEQQIQLQLWLEEMIRRRPKRIYEFLAENNVVSLDGAYIRKILRMRGLCSNITDDVTI</sequence>
<reference evidence="1 2" key="1">
    <citation type="journal article" date="2012" name="PLoS Pathog.">
        <title>The genome of the obligate intracellular parasite Trachipleistophora hominis: new insights into microsporidian genome dynamics and reductive evolution.</title>
        <authorList>
            <person name="Heinz E."/>
            <person name="Williams T.A."/>
            <person name="Nakjang S."/>
            <person name="Noel C.J."/>
            <person name="Swan D.C."/>
            <person name="Goldberg A.V."/>
            <person name="Harris S.R."/>
            <person name="Weinmaier T."/>
            <person name="Markert S."/>
            <person name="Becher D."/>
            <person name="Bernhardt J."/>
            <person name="Dagan T."/>
            <person name="Hacker C."/>
            <person name="Lucocq J.M."/>
            <person name="Schweder T."/>
            <person name="Rattei T."/>
            <person name="Hall N."/>
            <person name="Hirt R.P."/>
            <person name="Embley T.M."/>
        </authorList>
    </citation>
    <scope>NUCLEOTIDE SEQUENCE [LARGE SCALE GENOMIC DNA]</scope>
</reference>
<name>L7JZD6_TRAHO</name>
<dbReference type="HOGENOM" id="CLU_1166546_0_0_1"/>
<evidence type="ECO:0000313" key="1">
    <source>
        <dbReference type="EMBL" id="ELQ76122.1"/>
    </source>
</evidence>
<organism evidence="1 2">
    <name type="scientific">Trachipleistophora hominis</name>
    <name type="common">Microsporidian parasite</name>
    <dbReference type="NCBI Taxonomy" id="72359"/>
    <lineage>
        <taxon>Eukaryota</taxon>
        <taxon>Fungi</taxon>
        <taxon>Fungi incertae sedis</taxon>
        <taxon>Microsporidia</taxon>
        <taxon>Pleistophoridae</taxon>
        <taxon>Trachipleistophora</taxon>
    </lineage>
</organism>
<accession>L7JZD6</accession>
<evidence type="ECO:0000313" key="2">
    <source>
        <dbReference type="Proteomes" id="UP000011185"/>
    </source>
</evidence>
<dbReference type="EMBL" id="JH993872">
    <property type="protein sequence ID" value="ELQ76122.1"/>
    <property type="molecule type" value="Genomic_DNA"/>
</dbReference>
<dbReference type="AlphaFoldDB" id="L7JZD6"/>
<dbReference type="Proteomes" id="UP000011185">
    <property type="component" value="Unassembled WGS sequence"/>
</dbReference>
<proteinExistence type="predicted"/>
<dbReference type="InParanoid" id="L7JZD6"/>
<protein>
    <submittedName>
        <fullName evidence="1">Uncharacterized protein</fullName>
    </submittedName>
</protein>
<gene>
    <name evidence="1" type="ORF">THOM_0903</name>
</gene>
<dbReference type="VEuPathDB" id="MicrosporidiaDB:THOM_0903"/>
<keyword evidence="2" id="KW-1185">Reference proteome</keyword>